<evidence type="ECO:0000313" key="9">
    <source>
        <dbReference type="Proteomes" id="UP000053268"/>
    </source>
</evidence>
<name>A0A194QHW6_PAPXU</name>
<dbReference type="NCBIfam" id="NF003727">
    <property type="entry name" value="PRK05330.1"/>
    <property type="match status" value="1"/>
</dbReference>
<gene>
    <name evidence="8" type="ORF">RR46_03939</name>
</gene>
<dbReference type="EMBL" id="KQ458761">
    <property type="protein sequence ID" value="KPJ05102.1"/>
    <property type="molecule type" value="Genomic_DNA"/>
</dbReference>
<evidence type="ECO:0000256" key="7">
    <source>
        <dbReference type="ARBA" id="ARBA00023244"/>
    </source>
</evidence>
<dbReference type="PROSITE" id="PS01021">
    <property type="entry name" value="COPROGEN_OXIDASE"/>
    <property type="match status" value="1"/>
</dbReference>
<sequence length="357" mass="41622">MRYSFRFYYAAIVGTGFIAYNQMKNNKAEMKEIMQLKNYMAEPITPLAQLEQNPDDMKTQMELLIMRIQAEFCRALEKEEDQESKFKVDRWTRKEGGGGITCVLQDGRVFEKAGVNISVVSGTLPPAAVQQMRSRGKNLQSSELPFFAAGVSAVIHPRNPMVPTVHFNYRCSMVVRRWYRSNSIDDAIHFHLTLKDACDAHDPTYYPKFKKWCDDYFTIPHRGERRGIGGIFFDDIDFPSKEKAFEFITSCAESVVPSYIPIVQKHKDDAYGYHERQWQLLRRGRYVEFNLVYDRGTKFGLHTPEARYESILMSLPLNAKWEYMHEPKLNSPEEILMRVLKEPRDWLNIEKGKRIVG</sequence>
<evidence type="ECO:0000256" key="5">
    <source>
        <dbReference type="ARBA" id="ARBA00023002"/>
    </source>
</evidence>
<dbReference type="UniPathway" id="UPA00251">
    <property type="reaction ID" value="UER00322"/>
</dbReference>
<dbReference type="STRING" id="66420.A0A194QHW6"/>
<proteinExistence type="inferred from homology"/>
<dbReference type="GO" id="GO:0006782">
    <property type="term" value="P:protoporphyrinogen IX biosynthetic process"/>
    <property type="evidence" value="ECO:0007669"/>
    <property type="project" value="UniProtKB-UniPathway"/>
</dbReference>
<dbReference type="Pfam" id="PF01218">
    <property type="entry name" value="Coprogen_oxidas"/>
    <property type="match status" value="1"/>
</dbReference>
<comment type="similarity">
    <text evidence="2">Belongs to the aerobic coproporphyrinogen-III oxidase family.</text>
</comment>
<dbReference type="GO" id="GO:0005737">
    <property type="term" value="C:cytoplasm"/>
    <property type="evidence" value="ECO:0007669"/>
    <property type="project" value="TreeGrafter"/>
</dbReference>
<keyword evidence="5" id="KW-0560">Oxidoreductase</keyword>
<evidence type="ECO:0000256" key="6">
    <source>
        <dbReference type="ARBA" id="ARBA00023133"/>
    </source>
</evidence>
<evidence type="ECO:0000256" key="3">
    <source>
        <dbReference type="ARBA" id="ARBA00011738"/>
    </source>
</evidence>
<evidence type="ECO:0000313" key="8">
    <source>
        <dbReference type="EMBL" id="KPJ05102.1"/>
    </source>
</evidence>
<keyword evidence="9" id="KW-1185">Reference proteome</keyword>
<protein>
    <recommendedName>
        <fullName evidence="4">coproporphyrinogen oxidase</fullName>
        <ecNumber evidence="4">1.3.3.3</ecNumber>
    </recommendedName>
</protein>
<dbReference type="InterPro" id="IPR001260">
    <property type="entry name" value="Coprogen_oxidase_aer"/>
</dbReference>
<dbReference type="EC" id="1.3.3.3" evidence="4"/>
<dbReference type="Gene3D" id="3.40.1500.10">
    <property type="entry name" value="Coproporphyrinogen III oxidase, aerobic"/>
    <property type="match status" value="1"/>
</dbReference>
<evidence type="ECO:0000256" key="4">
    <source>
        <dbReference type="ARBA" id="ARBA00012869"/>
    </source>
</evidence>
<dbReference type="GO" id="GO:0004109">
    <property type="term" value="F:coproporphyrinogen oxidase activity"/>
    <property type="evidence" value="ECO:0007669"/>
    <property type="project" value="UniProtKB-EC"/>
</dbReference>
<dbReference type="PANTHER" id="PTHR10755:SF0">
    <property type="entry name" value="OXYGEN-DEPENDENT COPROPORPHYRINOGEN-III OXIDASE, MITOCHONDRIAL"/>
    <property type="match status" value="1"/>
</dbReference>
<dbReference type="InterPro" id="IPR018375">
    <property type="entry name" value="Coprogen_oxidase_CS"/>
</dbReference>
<organism evidence="8 9">
    <name type="scientific">Papilio xuthus</name>
    <name type="common">Asian swallowtail butterfly</name>
    <dbReference type="NCBI Taxonomy" id="66420"/>
    <lineage>
        <taxon>Eukaryota</taxon>
        <taxon>Metazoa</taxon>
        <taxon>Ecdysozoa</taxon>
        <taxon>Arthropoda</taxon>
        <taxon>Hexapoda</taxon>
        <taxon>Insecta</taxon>
        <taxon>Pterygota</taxon>
        <taxon>Neoptera</taxon>
        <taxon>Endopterygota</taxon>
        <taxon>Lepidoptera</taxon>
        <taxon>Glossata</taxon>
        <taxon>Ditrysia</taxon>
        <taxon>Papilionoidea</taxon>
        <taxon>Papilionidae</taxon>
        <taxon>Papilioninae</taxon>
        <taxon>Papilio</taxon>
    </lineage>
</organism>
<accession>A0A194QHW6</accession>
<dbReference type="PRINTS" id="PR00073">
    <property type="entry name" value="COPRGNOXDASE"/>
</dbReference>
<evidence type="ECO:0000256" key="1">
    <source>
        <dbReference type="ARBA" id="ARBA00005168"/>
    </source>
</evidence>
<dbReference type="PIRSF" id="PIRSF000166">
    <property type="entry name" value="Coproporphyri_ox"/>
    <property type="match status" value="1"/>
</dbReference>
<dbReference type="FunFam" id="3.40.1500.10:FF:000002">
    <property type="entry name" value="oxygen-dependent coproporphyrinogen-III oxidase, mitochondrial"/>
    <property type="match status" value="1"/>
</dbReference>
<reference evidence="8 9" key="1">
    <citation type="journal article" date="2015" name="Nat. Commun.">
        <title>Outbred genome sequencing and CRISPR/Cas9 gene editing in butterflies.</title>
        <authorList>
            <person name="Li X."/>
            <person name="Fan D."/>
            <person name="Zhang W."/>
            <person name="Liu G."/>
            <person name="Zhang L."/>
            <person name="Zhao L."/>
            <person name="Fang X."/>
            <person name="Chen L."/>
            <person name="Dong Y."/>
            <person name="Chen Y."/>
            <person name="Ding Y."/>
            <person name="Zhao R."/>
            <person name="Feng M."/>
            <person name="Zhu Y."/>
            <person name="Feng Y."/>
            <person name="Jiang X."/>
            <person name="Zhu D."/>
            <person name="Xiang H."/>
            <person name="Feng X."/>
            <person name="Li S."/>
            <person name="Wang J."/>
            <person name="Zhang G."/>
            <person name="Kronforst M.R."/>
            <person name="Wang W."/>
        </authorList>
    </citation>
    <scope>NUCLEOTIDE SEQUENCE [LARGE SCALE GENOMIC DNA]</scope>
    <source>
        <strain evidence="8">Ya'a_city_454_Px</strain>
        <tissue evidence="8">Whole body</tissue>
    </source>
</reference>
<keyword evidence="6" id="KW-0350">Heme biosynthesis</keyword>
<evidence type="ECO:0000256" key="2">
    <source>
        <dbReference type="ARBA" id="ARBA00010644"/>
    </source>
</evidence>
<dbReference type="PANTHER" id="PTHR10755">
    <property type="entry name" value="COPROPORPHYRINOGEN III OXIDASE, MITOCHONDRIAL"/>
    <property type="match status" value="1"/>
</dbReference>
<keyword evidence="7" id="KW-0627">Porphyrin biosynthesis</keyword>
<comment type="pathway">
    <text evidence="1">Porphyrin-containing compound metabolism; protoporphyrin-IX biosynthesis; protoporphyrinogen-IX from coproporphyrinogen-III (O2 route): step 1/1.</text>
</comment>
<comment type="subunit">
    <text evidence="3">Homodimer.</text>
</comment>
<dbReference type="InterPro" id="IPR036406">
    <property type="entry name" value="Coprogen_oxidase_aer_sf"/>
</dbReference>
<dbReference type="Proteomes" id="UP000053268">
    <property type="component" value="Unassembled WGS sequence"/>
</dbReference>
<dbReference type="AlphaFoldDB" id="A0A194QHW6"/>
<dbReference type="SUPFAM" id="SSF102886">
    <property type="entry name" value="Coproporphyrinogen III oxidase"/>
    <property type="match status" value="1"/>
</dbReference>